<dbReference type="KEGG" id="nmv:NITMOv2_1980"/>
<name>A0A0K2GCS8_NITMO</name>
<proteinExistence type="predicted"/>
<sequence>MRLVLSLLAGFAVWVPSLAWAEGAGGSYRGIASMYYTLMWVVLCYGLYDTFGKKALYVGAPLLAIGTYLMLPPG</sequence>
<reference evidence="2 3" key="1">
    <citation type="journal article" date="2015" name="Proc. Natl. Acad. Sci. U.S.A.">
        <title>Expanded metabolic versatility of ubiquitous nitrite-oxidizing bacteria from the genus Nitrospira.</title>
        <authorList>
            <person name="Koch H."/>
            <person name="Lucker S."/>
            <person name="Albertsen M."/>
            <person name="Kitzinger K."/>
            <person name="Herbold C."/>
            <person name="Spieck E."/>
            <person name="Nielsen P.H."/>
            <person name="Wagner M."/>
            <person name="Daims H."/>
        </authorList>
    </citation>
    <scope>NUCLEOTIDE SEQUENCE [LARGE SCALE GENOMIC DNA]</scope>
    <source>
        <strain evidence="2 3">NSP M-1</strain>
    </source>
</reference>
<gene>
    <name evidence="2" type="ORF">NITMOv2_1980</name>
</gene>
<dbReference type="RefSeq" id="WP_053379568.1">
    <property type="nucleotide sequence ID" value="NZ_CP011801.1"/>
</dbReference>
<evidence type="ECO:0000313" key="2">
    <source>
        <dbReference type="EMBL" id="ALA58397.1"/>
    </source>
</evidence>
<dbReference type="Proteomes" id="UP000069205">
    <property type="component" value="Chromosome"/>
</dbReference>
<organism evidence="2 3">
    <name type="scientific">Nitrospira moscoviensis</name>
    <dbReference type="NCBI Taxonomy" id="42253"/>
    <lineage>
        <taxon>Bacteria</taxon>
        <taxon>Pseudomonadati</taxon>
        <taxon>Nitrospirota</taxon>
        <taxon>Nitrospiria</taxon>
        <taxon>Nitrospirales</taxon>
        <taxon>Nitrospiraceae</taxon>
        <taxon>Nitrospira</taxon>
    </lineage>
</organism>
<dbReference type="PATRIC" id="fig|42253.5.peg.1951"/>
<feature type="transmembrane region" description="Helical" evidence="1">
    <location>
        <begin position="55"/>
        <end position="71"/>
    </location>
</feature>
<feature type="transmembrane region" description="Helical" evidence="1">
    <location>
        <begin position="31"/>
        <end position="48"/>
    </location>
</feature>
<dbReference type="OrthoDB" id="9925858at2"/>
<dbReference type="EMBL" id="CP011801">
    <property type="protein sequence ID" value="ALA58397.1"/>
    <property type="molecule type" value="Genomic_DNA"/>
</dbReference>
<keyword evidence="1" id="KW-0472">Membrane</keyword>
<accession>A0A0K2GCS8</accession>
<evidence type="ECO:0000313" key="3">
    <source>
        <dbReference type="Proteomes" id="UP000069205"/>
    </source>
</evidence>
<protein>
    <submittedName>
        <fullName evidence="2">Membrane protein (Modular protein)</fullName>
    </submittedName>
</protein>
<dbReference type="AlphaFoldDB" id="A0A0K2GCS8"/>
<keyword evidence="1" id="KW-1133">Transmembrane helix</keyword>
<evidence type="ECO:0000256" key="1">
    <source>
        <dbReference type="SAM" id="Phobius"/>
    </source>
</evidence>
<keyword evidence="1" id="KW-0812">Transmembrane</keyword>
<keyword evidence="3" id="KW-1185">Reference proteome</keyword>